<accession>A0A9D3UPN3</accession>
<dbReference type="PANTHER" id="PTHR47553">
    <property type="entry name" value="MYOSIN-11"/>
    <property type="match status" value="1"/>
</dbReference>
<sequence length="175" mass="19800">MDNDKQDEILMQYEHTQSLDFDYLMETADDLGIDSNFEVTDQDMEDPEIDATLKSLGWTEYSSPIKDVTIQSAPVKREALLNEIISLKREALSQKRAGNVAEAMAQLKKAKLLAKDLESFDSQPENWTIDQNITAPHTVDISKKLVTFVDKNVNAMKGVDLKPASKSRLTFRKSF</sequence>
<dbReference type="EMBL" id="JAIQCV010000011">
    <property type="protein sequence ID" value="KAH1048654.1"/>
    <property type="molecule type" value="Genomic_DNA"/>
</dbReference>
<dbReference type="PANTHER" id="PTHR47553:SF1">
    <property type="entry name" value="RING_FYVE_PHD ZINC FINGER SUPERFAMILY PROTEIN"/>
    <property type="match status" value="1"/>
</dbReference>
<dbReference type="Proteomes" id="UP000828251">
    <property type="component" value="Unassembled WGS sequence"/>
</dbReference>
<comment type="caution">
    <text evidence="1">The sequence shown here is derived from an EMBL/GenBank/DDBJ whole genome shotgun (WGS) entry which is preliminary data.</text>
</comment>
<protein>
    <submittedName>
        <fullName evidence="1">Uncharacterized protein</fullName>
    </submittedName>
</protein>
<name>A0A9D3UPN3_9ROSI</name>
<dbReference type="OrthoDB" id="660555at2759"/>
<evidence type="ECO:0000313" key="2">
    <source>
        <dbReference type="Proteomes" id="UP000828251"/>
    </source>
</evidence>
<dbReference type="AlphaFoldDB" id="A0A9D3UPN3"/>
<keyword evidence="2" id="KW-1185">Reference proteome</keyword>
<gene>
    <name evidence="1" type="ORF">J1N35_039438</name>
</gene>
<reference evidence="1 2" key="1">
    <citation type="journal article" date="2021" name="Plant Biotechnol. J.">
        <title>Multi-omics assisted identification of the key and species-specific regulatory components of drought-tolerant mechanisms in Gossypium stocksii.</title>
        <authorList>
            <person name="Yu D."/>
            <person name="Ke L."/>
            <person name="Zhang D."/>
            <person name="Wu Y."/>
            <person name="Sun Y."/>
            <person name="Mei J."/>
            <person name="Sun J."/>
            <person name="Sun Y."/>
        </authorList>
    </citation>
    <scope>NUCLEOTIDE SEQUENCE [LARGE SCALE GENOMIC DNA]</scope>
    <source>
        <strain evidence="2">cv. E1</strain>
        <tissue evidence="1">Leaf</tissue>
    </source>
</reference>
<proteinExistence type="predicted"/>
<evidence type="ECO:0000313" key="1">
    <source>
        <dbReference type="EMBL" id="KAH1048654.1"/>
    </source>
</evidence>
<organism evidence="1 2">
    <name type="scientific">Gossypium stocksii</name>
    <dbReference type="NCBI Taxonomy" id="47602"/>
    <lineage>
        <taxon>Eukaryota</taxon>
        <taxon>Viridiplantae</taxon>
        <taxon>Streptophyta</taxon>
        <taxon>Embryophyta</taxon>
        <taxon>Tracheophyta</taxon>
        <taxon>Spermatophyta</taxon>
        <taxon>Magnoliopsida</taxon>
        <taxon>eudicotyledons</taxon>
        <taxon>Gunneridae</taxon>
        <taxon>Pentapetalae</taxon>
        <taxon>rosids</taxon>
        <taxon>malvids</taxon>
        <taxon>Malvales</taxon>
        <taxon>Malvaceae</taxon>
        <taxon>Malvoideae</taxon>
        <taxon>Gossypium</taxon>
    </lineage>
</organism>